<protein>
    <recommendedName>
        <fullName evidence="3">N-acetyltransferase</fullName>
    </recommendedName>
</protein>
<evidence type="ECO:0000313" key="2">
    <source>
        <dbReference type="Proteomes" id="UP000319824"/>
    </source>
</evidence>
<comment type="caution">
    <text evidence="1">The sequence shown here is derived from an EMBL/GenBank/DDBJ whole genome shotgun (WGS) entry which is preliminary data.</text>
</comment>
<dbReference type="Gene3D" id="3.40.630.30">
    <property type="match status" value="1"/>
</dbReference>
<dbReference type="AlphaFoldDB" id="A0A559TL76"/>
<gene>
    <name evidence="1" type="ORF">BCL32_0816</name>
</gene>
<organism evidence="1 2">
    <name type="scientific">Rhizobium mongolense USDA 1844</name>
    <dbReference type="NCBI Taxonomy" id="1079460"/>
    <lineage>
        <taxon>Bacteria</taxon>
        <taxon>Pseudomonadati</taxon>
        <taxon>Pseudomonadota</taxon>
        <taxon>Alphaproteobacteria</taxon>
        <taxon>Hyphomicrobiales</taxon>
        <taxon>Rhizobiaceae</taxon>
        <taxon>Rhizobium/Agrobacterium group</taxon>
        <taxon>Rhizobium</taxon>
    </lineage>
</organism>
<reference evidence="1 2" key="1">
    <citation type="submission" date="2019-06" db="EMBL/GenBank/DDBJ databases">
        <title>Pac Bio to generate improved reference genome sequences for organisms with transposon mutant libraries (support for FEBA project).</title>
        <authorList>
            <person name="Blow M."/>
        </authorList>
    </citation>
    <scope>NUCLEOTIDE SEQUENCE [LARGE SCALE GENOMIC DNA]</scope>
    <source>
        <strain evidence="1 2">USDA 1844</strain>
    </source>
</reference>
<evidence type="ECO:0008006" key="3">
    <source>
        <dbReference type="Google" id="ProtNLM"/>
    </source>
</evidence>
<dbReference type="Proteomes" id="UP000319824">
    <property type="component" value="Unassembled WGS sequence"/>
</dbReference>
<sequence>MSLKVFSLRERPDLIPSVFSPKFDGLWPNFMRQNQTAKLYFGKAVFFDYLDYAFVGLIDEEVVARAFGVPFALNVDGRAELPDGGWDQVIRWAHEDKLIGRKPNTMSALEITLAPRARGIGNALAMLGALKTCARNVGFDELSVPVRPNQKQRDPRLPMDEYIKLQRADGSPLDSWLRTHIAVGGRILKIAPYSITIAGTITEWSSWTGIAFERSGMVEIDGALVPMLVSIEHNYGIYAEPNVWVRHAL</sequence>
<evidence type="ECO:0000313" key="1">
    <source>
        <dbReference type="EMBL" id="TVZ75322.1"/>
    </source>
</evidence>
<proteinExistence type="predicted"/>
<dbReference type="EMBL" id="VISO01000001">
    <property type="protein sequence ID" value="TVZ75322.1"/>
    <property type="molecule type" value="Genomic_DNA"/>
</dbReference>
<accession>A0A559TL76</accession>
<name>A0A559TL76_9HYPH</name>